<accession>A0A1V9G4D5</accession>
<dbReference type="STRING" id="1703345.A3860_17780"/>
<sequence length="115" mass="13594">MNQFLKIQNEGRVYMPTNRFPVLSIWEKKYLYSLSCQIGFITPNSNYYKPRCNNLIMLLEGISTLKTKNKELSAKSVFINEILFYLARFYSSSVKNLKLHSAEKILCIEDQYRHI</sequence>
<dbReference type="AlphaFoldDB" id="A0A1V9G4D5"/>
<keyword evidence="2" id="KW-1185">Reference proteome</keyword>
<evidence type="ECO:0000313" key="1">
    <source>
        <dbReference type="EMBL" id="OQP65515.1"/>
    </source>
</evidence>
<reference evidence="1 2" key="1">
    <citation type="submission" date="2016-03" db="EMBL/GenBank/DDBJ databases">
        <title>Niastella vici sp. nov., isolated from farmland soil.</title>
        <authorList>
            <person name="Chen L."/>
            <person name="Wang D."/>
            <person name="Yang S."/>
            <person name="Wang G."/>
        </authorList>
    </citation>
    <scope>NUCLEOTIDE SEQUENCE [LARGE SCALE GENOMIC DNA]</scope>
    <source>
        <strain evidence="1 2">DJ57</strain>
    </source>
</reference>
<dbReference type="EMBL" id="LVYD01000024">
    <property type="protein sequence ID" value="OQP65515.1"/>
    <property type="molecule type" value="Genomic_DNA"/>
</dbReference>
<protein>
    <submittedName>
        <fullName evidence="1">Uncharacterized protein</fullName>
    </submittedName>
</protein>
<dbReference type="Proteomes" id="UP000192796">
    <property type="component" value="Unassembled WGS sequence"/>
</dbReference>
<comment type="caution">
    <text evidence="1">The sequence shown here is derived from an EMBL/GenBank/DDBJ whole genome shotgun (WGS) entry which is preliminary data.</text>
</comment>
<evidence type="ECO:0000313" key="2">
    <source>
        <dbReference type="Proteomes" id="UP000192796"/>
    </source>
</evidence>
<gene>
    <name evidence="1" type="ORF">A3860_17780</name>
</gene>
<organism evidence="1 2">
    <name type="scientific">Niastella vici</name>
    <dbReference type="NCBI Taxonomy" id="1703345"/>
    <lineage>
        <taxon>Bacteria</taxon>
        <taxon>Pseudomonadati</taxon>
        <taxon>Bacteroidota</taxon>
        <taxon>Chitinophagia</taxon>
        <taxon>Chitinophagales</taxon>
        <taxon>Chitinophagaceae</taxon>
        <taxon>Niastella</taxon>
    </lineage>
</organism>
<proteinExistence type="predicted"/>
<name>A0A1V9G4D5_9BACT</name>